<dbReference type="Proteomes" id="UP000599179">
    <property type="component" value="Unassembled WGS sequence"/>
</dbReference>
<dbReference type="PANTHER" id="PTHR43296:SF2">
    <property type="entry name" value="PEROXISOMAL 2,4-DIENOYL-COA REDUCTASE [(3E)-ENOYL-COA-PRODUCING]"/>
    <property type="match status" value="1"/>
</dbReference>
<dbReference type="CDD" id="cd05369">
    <property type="entry name" value="TER_DECR_SDR_a"/>
    <property type="match status" value="1"/>
</dbReference>
<keyword evidence="1" id="KW-0521">NADP</keyword>
<dbReference type="PANTHER" id="PTHR43296">
    <property type="entry name" value="PEROXISOMAL 2,4-DIENOYL-COA REDUCTASE"/>
    <property type="match status" value="1"/>
</dbReference>
<evidence type="ECO:0000256" key="1">
    <source>
        <dbReference type="ARBA" id="ARBA00022857"/>
    </source>
</evidence>
<protein>
    <submittedName>
        <fullName evidence="3">Short-chain dehydrogenase</fullName>
    </submittedName>
</protein>
<evidence type="ECO:0000313" key="3">
    <source>
        <dbReference type="EMBL" id="GGE28262.1"/>
    </source>
</evidence>
<gene>
    <name evidence="3" type="primary">ykuF</name>
    <name evidence="3" type="ORF">GCM10010832_06200</name>
</gene>
<proteinExistence type="predicted"/>
<dbReference type="InterPro" id="IPR045017">
    <property type="entry name" value="DECR2-like"/>
</dbReference>
<comment type="caution">
    <text evidence="3">The sequence shown here is derived from an EMBL/GenBank/DDBJ whole genome shotgun (WGS) entry which is preliminary data.</text>
</comment>
<keyword evidence="4" id="KW-1185">Reference proteome</keyword>
<dbReference type="InterPro" id="IPR036291">
    <property type="entry name" value="NAD(P)-bd_dom_sf"/>
</dbReference>
<keyword evidence="2" id="KW-0560">Oxidoreductase</keyword>
<reference evidence="4" key="1">
    <citation type="journal article" date="2019" name="Int. J. Syst. Evol. Microbiol.">
        <title>The Global Catalogue of Microorganisms (GCM) 10K type strain sequencing project: providing services to taxonomists for standard genome sequencing and annotation.</title>
        <authorList>
            <consortium name="The Broad Institute Genomics Platform"/>
            <consortium name="The Broad Institute Genome Sequencing Center for Infectious Disease"/>
            <person name="Wu L."/>
            <person name="Ma J."/>
        </authorList>
    </citation>
    <scope>NUCLEOTIDE SEQUENCE [LARGE SCALE GENOMIC DNA]</scope>
    <source>
        <strain evidence="4">CGMCC 1.12931</strain>
    </source>
</reference>
<dbReference type="EMBL" id="BMGM01000002">
    <property type="protein sequence ID" value="GGE28262.1"/>
    <property type="molecule type" value="Genomic_DNA"/>
</dbReference>
<accession>A0ABQ1SEV4</accession>
<dbReference type="InterPro" id="IPR002347">
    <property type="entry name" value="SDR_fam"/>
</dbReference>
<dbReference type="SUPFAM" id="SSF51735">
    <property type="entry name" value="NAD(P)-binding Rossmann-fold domains"/>
    <property type="match status" value="1"/>
</dbReference>
<organism evidence="3 4">
    <name type="scientific">Psychroflexus planctonicus</name>
    <dbReference type="NCBI Taxonomy" id="1526575"/>
    <lineage>
        <taxon>Bacteria</taxon>
        <taxon>Pseudomonadati</taxon>
        <taxon>Bacteroidota</taxon>
        <taxon>Flavobacteriia</taxon>
        <taxon>Flavobacteriales</taxon>
        <taxon>Flavobacteriaceae</taxon>
        <taxon>Psychroflexus</taxon>
    </lineage>
</organism>
<evidence type="ECO:0000256" key="2">
    <source>
        <dbReference type="ARBA" id="ARBA00023002"/>
    </source>
</evidence>
<evidence type="ECO:0000313" key="4">
    <source>
        <dbReference type="Proteomes" id="UP000599179"/>
    </source>
</evidence>
<dbReference type="Pfam" id="PF13561">
    <property type="entry name" value="adh_short_C2"/>
    <property type="match status" value="1"/>
</dbReference>
<dbReference type="RefSeq" id="WP_188457628.1">
    <property type="nucleotide sequence ID" value="NZ_BMGM01000002.1"/>
</dbReference>
<dbReference type="Gene3D" id="3.40.50.720">
    <property type="entry name" value="NAD(P)-binding Rossmann-like Domain"/>
    <property type="match status" value="1"/>
</dbReference>
<name>A0ABQ1SEV4_9FLAO</name>
<sequence length="293" mass="32292">MSYTDKMLRDDALKGKTIIVTGGGSGLGKSMTKYFMELGANAVITSRNLEKLQKAADELEQETGSKCLALQCDVRHYDQVESMLEKAHETYGEIDVLLNNAAGNFISPTERLSANAFDTIIDIVLKGSKNCTLALGKYWIDKKQTNKTVLNIVTTYAWTGSAYVVPSATAKAGVLAMTRSLAVEWAKYGIRFNAIAPGPFPTKGAWDRLLPGDLKDKFDLAKKVPLKRVGEHQELANLAAYLVSDFSHYLNGEVVTIDGGEWLKGAGQFNLLDQIPEEMWDMLEAMIKQKKQS</sequence>
<dbReference type="PRINTS" id="PR00081">
    <property type="entry name" value="GDHRDH"/>
</dbReference>